<evidence type="ECO:0000313" key="1">
    <source>
        <dbReference type="EMBL" id="EMY70734.1"/>
    </source>
</evidence>
<name>N1W3C1_9LEPT</name>
<gene>
    <name evidence="1" type="ORF">LEP1GSC199_4045</name>
</gene>
<dbReference type="AlphaFoldDB" id="N1W3C1"/>
<dbReference type="EMBL" id="AOGY02000027">
    <property type="protein sequence ID" value="EMY70734.1"/>
    <property type="molecule type" value="Genomic_DNA"/>
</dbReference>
<dbReference type="STRING" id="1218591.LEP1GSC199_4045"/>
<organism evidence="1 2">
    <name type="scientific">Leptospira vanthielii serovar Holland str. Waz Holland = ATCC 700522</name>
    <dbReference type="NCBI Taxonomy" id="1218591"/>
    <lineage>
        <taxon>Bacteria</taxon>
        <taxon>Pseudomonadati</taxon>
        <taxon>Spirochaetota</taxon>
        <taxon>Spirochaetia</taxon>
        <taxon>Leptospirales</taxon>
        <taxon>Leptospiraceae</taxon>
        <taxon>Leptospira</taxon>
    </lineage>
</organism>
<dbReference type="Proteomes" id="UP000012227">
    <property type="component" value="Unassembled WGS sequence"/>
</dbReference>
<protein>
    <submittedName>
        <fullName evidence="1">Uncharacterized protein</fullName>
    </submittedName>
</protein>
<proteinExistence type="predicted"/>
<evidence type="ECO:0000313" key="2">
    <source>
        <dbReference type="Proteomes" id="UP000012227"/>
    </source>
</evidence>
<comment type="caution">
    <text evidence="1">The sequence shown here is derived from an EMBL/GenBank/DDBJ whole genome shotgun (WGS) entry which is preliminary data.</text>
</comment>
<accession>N1W3C1</accession>
<reference evidence="1 2" key="1">
    <citation type="submission" date="2013-03" db="EMBL/GenBank/DDBJ databases">
        <authorList>
            <person name="Harkins D.M."/>
            <person name="Durkin A.S."/>
            <person name="Brinkac L.M."/>
            <person name="Haft D.H."/>
            <person name="Selengut J.D."/>
            <person name="Sanka R."/>
            <person name="DePew J."/>
            <person name="Purushe J."/>
            <person name="Galloway R.L."/>
            <person name="Vinetz J.M."/>
            <person name="Sutton G.G."/>
            <person name="Nierman W.C."/>
            <person name="Fouts D.E."/>
        </authorList>
    </citation>
    <scope>NUCLEOTIDE SEQUENCE [LARGE SCALE GENOMIC DNA]</scope>
    <source>
        <strain evidence="1 2">Waz Holland</strain>
    </source>
</reference>
<sequence length="186" mass="20870">MLGPDSAFASVLRTANASSPSRAHKRHNILSTPISPFDPRKTIRIGIIRKCGNPPLEKCFFSPILVFMMNRINSESVEKLNCQRLVRFFCSLFFVTDLALLGGGCVSPDLVHDSYYARHPSQNGHNYRNYPYPYQGSRGSYGVPYYPHHGGGNQFQIPRSHGGGHNPFHVPAGRYHNMGNPGKWRL</sequence>